<dbReference type="GO" id="GO:0006351">
    <property type="term" value="P:DNA-templated transcription"/>
    <property type="evidence" value="ECO:0007669"/>
    <property type="project" value="InterPro"/>
</dbReference>
<evidence type="ECO:0000313" key="8">
    <source>
        <dbReference type="EMBL" id="KAF2087568.1"/>
    </source>
</evidence>
<dbReference type="PROSITE" id="PS00463">
    <property type="entry name" value="ZN2_CY6_FUNGAL_1"/>
    <property type="match status" value="1"/>
</dbReference>
<dbReference type="SMART" id="SM00066">
    <property type="entry name" value="GAL4"/>
    <property type="match status" value="1"/>
</dbReference>
<dbReference type="Proteomes" id="UP000799776">
    <property type="component" value="Unassembled WGS sequence"/>
</dbReference>
<dbReference type="GO" id="GO:0005634">
    <property type="term" value="C:nucleus"/>
    <property type="evidence" value="ECO:0007669"/>
    <property type="project" value="UniProtKB-SubCell"/>
</dbReference>
<comment type="subcellular location">
    <subcellularLocation>
        <location evidence="1">Nucleus</location>
    </subcellularLocation>
</comment>
<dbReference type="InterPro" id="IPR001138">
    <property type="entry name" value="Zn2Cys6_DnaBD"/>
</dbReference>
<evidence type="ECO:0000256" key="4">
    <source>
        <dbReference type="ARBA" id="ARBA00023163"/>
    </source>
</evidence>
<organism evidence="8 9">
    <name type="scientific">Saccharata proteae CBS 121410</name>
    <dbReference type="NCBI Taxonomy" id="1314787"/>
    <lineage>
        <taxon>Eukaryota</taxon>
        <taxon>Fungi</taxon>
        <taxon>Dikarya</taxon>
        <taxon>Ascomycota</taxon>
        <taxon>Pezizomycotina</taxon>
        <taxon>Dothideomycetes</taxon>
        <taxon>Dothideomycetes incertae sedis</taxon>
        <taxon>Botryosphaeriales</taxon>
        <taxon>Saccharataceae</taxon>
        <taxon>Saccharata</taxon>
    </lineage>
</organism>
<dbReference type="AlphaFoldDB" id="A0A9P4M055"/>
<dbReference type="Pfam" id="PF00172">
    <property type="entry name" value="Zn_clus"/>
    <property type="match status" value="1"/>
</dbReference>
<dbReference type="PANTHER" id="PTHR47338">
    <property type="entry name" value="ZN(II)2CYS6 TRANSCRIPTION FACTOR (EUROFUNG)-RELATED"/>
    <property type="match status" value="1"/>
</dbReference>
<keyword evidence="9" id="KW-1185">Reference proteome</keyword>
<dbReference type="SUPFAM" id="SSF57701">
    <property type="entry name" value="Zn2/Cys6 DNA-binding domain"/>
    <property type="match status" value="1"/>
</dbReference>
<evidence type="ECO:0000256" key="5">
    <source>
        <dbReference type="ARBA" id="ARBA00023242"/>
    </source>
</evidence>
<dbReference type="GO" id="GO:0003677">
    <property type="term" value="F:DNA binding"/>
    <property type="evidence" value="ECO:0007669"/>
    <property type="project" value="InterPro"/>
</dbReference>
<dbReference type="InterPro" id="IPR050815">
    <property type="entry name" value="TF_fung"/>
</dbReference>
<feature type="non-terminal residue" evidence="8">
    <location>
        <position position="584"/>
    </location>
</feature>
<sequence>GEGICYVYEDGSYCRTVIDGEEVNPSWGVTKAGKPRKRLAQACLTCREKKIKCEPGVPKCAQCTRARRVCRGGVNQQNDSNQDKSVEPEAGKKRPADVLTPRNAAPVSDMLHVALENNPLETKRHLRGGYTLIDDPFEVDPQLSTHLLELFFEHINSATYSMFPQKPFTAWATNRQKKSMDDKMLLYSVLSMASVFESDEQHRGTEEKFVEAALYGIQQRVGQWSLQLSQSRLLMGLWCFARGLPDNAFDHGGTALRALSALNVNYEDGIKTPSEGEFGFDQPMLEECRRRTFWAGFLMDRYNGFCGGTLFTIQPEDIFLRLPCAMPSYDAGHPLTTPIYEGGVVEADLEHWDNIGYMGHLVMISAIWSDVWLGTVRSSRRSKGASPTAYEEFYTRTVHRLDEWLTRLPRPLAYSTTNLDTAIAGGYAGTFLSMHALYHTTMMRLNRHVRHATLARAHQIRNIDRARHHATCLLTIMSALATRTSRFSFSTPFPGYAVMIATDILSSGGAVAALPSLLATVSAGLACIDQIAKFWASARAQQKAVRKRLQALMQMAVGQGREVRRVGEGGRLWRGEKALDNVFG</sequence>
<dbReference type="Pfam" id="PF04082">
    <property type="entry name" value="Fungal_trans"/>
    <property type="match status" value="1"/>
</dbReference>
<accession>A0A9P4M055</accession>
<evidence type="ECO:0000256" key="2">
    <source>
        <dbReference type="ARBA" id="ARBA00022723"/>
    </source>
</evidence>
<name>A0A9P4M055_9PEZI</name>
<feature type="domain" description="Zn(2)-C6 fungal-type" evidence="7">
    <location>
        <begin position="42"/>
        <end position="70"/>
    </location>
</feature>
<dbReference type="CDD" id="cd00067">
    <property type="entry name" value="GAL4"/>
    <property type="match status" value="1"/>
</dbReference>
<protein>
    <recommendedName>
        <fullName evidence="7">Zn(2)-C6 fungal-type domain-containing protein</fullName>
    </recommendedName>
</protein>
<dbReference type="EMBL" id="ML978719">
    <property type="protein sequence ID" value="KAF2087568.1"/>
    <property type="molecule type" value="Genomic_DNA"/>
</dbReference>
<feature type="non-terminal residue" evidence="8">
    <location>
        <position position="1"/>
    </location>
</feature>
<dbReference type="Gene3D" id="4.10.240.10">
    <property type="entry name" value="Zn(2)-C6 fungal-type DNA-binding domain"/>
    <property type="match status" value="1"/>
</dbReference>
<evidence type="ECO:0000256" key="3">
    <source>
        <dbReference type="ARBA" id="ARBA00023015"/>
    </source>
</evidence>
<evidence type="ECO:0000256" key="1">
    <source>
        <dbReference type="ARBA" id="ARBA00004123"/>
    </source>
</evidence>
<keyword evidence="3" id="KW-0805">Transcription regulation</keyword>
<dbReference type="GO" id="GO:0008270">
    <property type="term" value="F:zinc ion binding"/>
    <property type="evidence" value="ECO:0007669"/>
    <property type="project" value="InterPro"/>
</dbReference>
<dbReference type="InterPro" id="IPR036864">
    <property type="entry name" value="Zn2-C6_fun-type_DNA-bd_sf"/>
</dbReference>
<feature type="region of interest" description="Disordered" evidence="6">
    <location>
        <begin position="74"/>
        <end position="103"/>
    </location>
</feature>
<dbReference type="CDD" id="cd12148">
    <property type="entry name" value="fungal_TF_MHR"/>
    <property type="match status" value="1"/>
</dbReference>
<dbReference type="PROSITE" id="PS50048">
    <property type="entry name" value="ZN2_CY6_FUNGAL_2"/>
    <property type="match status" value="1"/>
</dbReference>
<evidence type="ECO:0000259" key="7">
    <source>
        <dbReference type="PROSITE" id="PS50048"/>
    </source>
</evidence>
<feature type="compositionally biased region" description="Basic and acidic residues" evidence="6">
    <location>
        <begin position="81"/>
        <end position="96"/>
    </location>
</feature>
<keyword evidence="2" id="KW-0479">Metal-binding</keyword>
<dbReference type="InterPro" id="IPR007219">
    <property type="entry name" value="XnlR_reg_dom"/>
</dbReference>
<keyword evidence="5" id="KW-0539">Nucleus</keyword>
<reference evidence="8" key="1">
    <citation type="journal article" date="2020" name="Stud. Mycol.">
        <title>101 Dothideomycetes genomes: a test case for predicting lifestyles and emergence of pathogens.</title>
        <authorList>
            <person name="Haridas S."/>
            <person name="Albert R."/>
            <person name="Binder M."/>
            <person name="Bloem J."/>
            <person name="Labutti K."/>
            <person name="Salamov A."/>
            <person name="Andreopoulos B."/>
            <person name="Baker S."/>
            <person name="Barry K."/>
            <person name="Bills G."/>
            <person name="Bluhm B."/>
            <person name="Cannon C."/>
            <person name="Castanera R."/>
            <person name="Culley D."/>
            <person name="Daum C."/>
            <person name="Ezra D."/>
            <person name="Gonzalez J."/>
            <person name="Henrissat B."/>
            <person name="Kuo A."/>
            <person name="Liang C."/>
            <person name="Lipzen A."/>
            <person name="Lutzoni F."/>
            <person name="Magnuson J."/>
            <person name="Mondo S."/>
            <person name="Nolan M."/>
            <person name="Ohm R."/>
            <person name="Pangilinan J."/>
            <person name="Park H.-J."/>
            <person name="Ramirez L."/>
            <person name="Alfaro M."/>
            <person name="Sun H."/>
            <person name="Tritt A."/>
            <person name="Yoshinaga Y."/>
            <person name="Zwiers L.-H."/>
            <person name="Turgeon B."/>
            <person name="Goodwin S."/>
            <person name="Spatafora J."/>
            <person name="Crous P."/>
            <person name="Grigoriev I."/>
        </authorList>
    </citation>
    <scope>NUCLEOTIDE SEQUENCE</scope>
    <source>
        <strain evidence="8">CBS 121410</strain>
    </source>
</reference>
<dbReference type="PANTHER" id="PTHR47338:SF11">
    <property type="entry name" value="ZN(II)2CYS6 TRANSCRIPTION FACTOR (EUROFUNG)"/>
    <property type="match status" value="1"/>
</dbReference>
<dbReference type="OrthoDB" id="5426798at2759"/>
<gene>
    <name evidence="8" type="ORF">K490DRAFT_12804</name>
</gene>
<comment type="caution">
    <text evidence="8">The sequence shown here is derived from an EMBL/GenBank/DDBJ whole genome shotgun (WGS) entry which is preliminary data.</text>
</comment>
<evidence type="ECO:0000313" key="9">
    <source>
        <dbReference type="Proteomes" id="UP000799776"/>
    </source>
</evidence>
<evidence type="ECO:0000256" key="6">
    <source>
        <dbReference type="SAM" id="MobiDB-lite"/>
    </source>
</evidence>
<keyword evidence="4" id="KW-0804">Transcription</keyword>
<proteinExistence type="predicted"/>
<dbReference type="GO" id="GO:0000981">
    <property type="term" value="F:DNA-binding transcription factor activity, RNA polymerase II-specific"/>
    <property type="evidence" value="ECO:0007669"/>
    <property type="project" value="InterPro"/>
</dbReference>